<dbReference type="GO" id="GO:0009378">
    <property type="term" value="F:four-way junction helicase activity"/>
    <property type="evidence" value="ECO:0007669"/>
    <property type="project" value="TreeGrafter"/>
</dbReference>
<keyword evidence="5" id="KW-0547">Nucleotide-binding</keyword>
<keyword evidence="4" id="KW-0479">Metal-binding</keyword>
<protein>
    <recommendedName>
        <fullName evidence="16">DNA helicase RecQ</fullName>
        <ecNumber evidence="16">5.6.2.4</ecNumber>
    </recommendedName>
</protein>
<evidence type="ECO:0000256" key="1">
    <source>
        <dbReference type="ARBA" id="ARBA00001946"/>
    </source>
</evidence>
<evidence type="ECO:0000256" key="7">
    <source>
        <dbReference type="ARBA" id="ARBA00022801"/>
    </source>
</evidence>
<evidence type="ECO:0000256" key="15">
    <source>
        <dbReference type="ARBA" id="ARBA00034617"/>
    </source>
</evidence>
<dbReference type="Gene3D" id="1.10.10.10">
    <property type="entry name" value="Winged helix-like DNA-binding domain superfamily/Winged helix DNA-binding domain"/>
    <property type="match status" value="1"/>
</dbReference>
<evidence type="ECO:0000259" key="19">
    <source>
        <dbReference type="PROSITE" id="PS51194"/>
    </source>
</evidence>
<keyword evidence="6" id="KW-0227">DNA damage</keyword>
<dbReference type="GO" id="GO:0005737">
    <property type="term" value="C:cytoplasm"/>
    <property type="evidence" value="ECO:0007669"/>
    <property type="project" value="TreeGrafter"/>
</dbReference>
<keyword evidence="12" id="KW-0233">DNA recombination</keyword>
<dbReference type="GO" id="GO:0005524">
    <property type="term" value="F:ATP binding"/>
    <property type="evidence" value="ECO:0007669"/>
    <property type="project" value="UniProtKB-KW"/>
</dbReference>
<dbReference type="Pfam" id="PF14493">
    <property type="entry name" value="HTH_40"/>
    <property type="match status" value="1"/>
</dbReference>
<dbReference type="NCBIfam" id="TIGR00614">
    <property type="entry name" value="recQ_fam"/>
    <property type="match status" value="1"/>
</dbReference>
<dbReference type="Proteomes" id="UP000215459">
    <property type="component" value="Unassembled WGS sequence"/>
</dbReference>
<dbReference type="SUPFAM" id="SSF52540">
    <property type="entry name" value="P-loop containing nucleoside triphosphate hydrolases"/>
    <property type="match status" value="1"/>
</dbReference>
<dbReference type="SMART" id="SM00490">
    <property type="entry name" value="HELICc"/>
    <property type="match status" value="1"/>
</dbReference>
<dbReference type="InterPro" id="IPR010997">
    <property type="entry name" value="HRDC-like_sf"/>
</dbReference>
<evidence type="ECO:0000256" key="14">
    <source>
        <dbReference type="ARBA" id="ARBA00023235"/>
    </source>
</evidence>
<keyword evidence="11" id="KW-0238">DNA-binding</keyword>
<evidence type="ECO:0000313" key="21">
    <source>
        <dbReference type="Proteomes" id="UP000215459"/>
    </source>
</evidence>
<comment type="cofactor">
    <cofactor evidence="2">
        <name>Zn(2+)</name>
        <dbReference type="ChEBI" id="CHEBI:29105"/>
    </cofactor>
</comment>
<dbReference type="GO" id="GO:0030894">
    <property type="term" value="C:replisome"/>
    <property type="evidence" value="ECO:0007669"/>
    <property type="project" value="TreeGrafter"/>
</dbReference>
<dbReference type="Pfam" id="PF16124">
    <property type="entry name" value="RecQ_Zn_bind"/>
    <property type="match status" value="1"/>
</dbReference>
<reference evidence="20 21" key="1">
    <citation type="submission" date="2017-07" db="EMBL/GenBank/DDBJ databases">
        <title>The genome sequence of Paludifilum halophilum highlights mechanisms for microbial adaptation to high salt environemnts.</title>
        <authorList>
            <person name="Belbahri L."/>
        </authorList>
    </citation>
    <scope>NUCLEOTIDE SEQUENCE [LARGE SCALE GENOMIC DNA]</scope>
    <source>
        <strain evidence="20 21">DSM 102817</strain>
    </source>
</reference>
<evidence type="ECO:0000256" key="10">
    <source>
        <dbReference type="ARBA" id="ARBA00022840"/>
    </source>
</evidence>
<dbReference type="PANTHER" id="PTHR13710:SF105">
    <property type="entry name" value="ATP-DEPENDENT DNA HELICASE Q1"/>
    <property type="match status" value="1"/>
</dbReference>
<organism evidence="20 21">
    <name type="scientific">Paludifilum halophilum</name>
    <dbReference type="NCBI Taxonomy" id="1642702"/>
    <lineage>
        <taxon>Bacteria</taxon>
        <taxon>Bacillati</taxon>
        <taxon>Bacillota</taxon>
        <taxon>Bacilli</taxon>
        <taxon>Bacillales</taxon>
        <taxon>Thermoactinomycetaceae</taxon>
        <taxon>Paludifilum</taxon>
    </lineage>
</organism>
<evidence type="ECO:0000256" key="8">
    <source>
        <dbReference type="ARBA" id="ARBA00022806"/>
    </source>
</evidence>
<dbReference type="PROSITE" id="PS51194">
    <property type="entry name" value="HELICASE_CTER"/>
    <property type="match status" value="1"/>
</dbReference>
<dbReference type="InterPro" id="IPR011545">
    <property type="entry name" value="DEAD/DEAH_box_helicase_dom"/>
</dbReference>
<feature type="domain" description="Helicase ATP-binding" evidence="18">
    <location>
        <begin position="42"/>
        <end position="211"/>
    </location>
</feature>
<dbReference type="EC" id="5.6.2.4" evidence="16"/>
<dbReference type="GO" id="GO:0009432">
    <property type="term" value="P:SOS response"/>
    <property type="evidence" value="ECO:0007669"/>
    <property type="project" value="UniProtKB-UniRule"/>
</dbReference>
<keyword evidence="21" id="KW-1185">Reference proteome</keyword>
<evidence type="ECO:0000256" key="3">
    <source>
        <dbReference type="ARBA" id="ARBA00005446"/>
    </source>
</evidence>
<dbReference type="InterPro" id="IPR036388">
    <property type="entry name" value="WH-like_DNA-bd_sf"/>
</dbReference>
<dbReference type="InterPro" id="IPR018982">
    <property type="entry name" value="RQC_domain"/>
</dbReference>
<proteinExistence type="inferred from homology"/>
<comment type="similarity">
    <text evidence="3">Belongs to the helicase family. RecQ subfamily.</text>
</comment>
<evidence type="ECO:0000256" key="13">
    <source>
        <dbReference type="ARBA" id="ARBA00023204"/>
    </source>
</evidence>
<keyword evidence="8 20" id="KW-0347">Helicase</keyword>
<dbReference type="Pfam" id="PF00570">
    <property type="entry name" value="HRDC"/>
    <property type="match status" value="1"/>
</dbReference>
<dbReference type="InterPro" id="IPR044876">
    <property type="entry name" value="HRDC_dom_sf"/>
</dbReference>
<comment type="catalytic activity">
    <reaction evidence="15">
        <text>Couples ATP hydrolysis with the unwinding of duplex DNA by translocating in the 3'-5' direction.</text>
        <dbReference type="EC" id="5.6.2.4"/>
    </reaction>
</comment>
<dbReference type="PROSITE" id="PS50967">
    <property type="entry name" value="HRDC"/>
    <property type="match status" value="1"/>
</dbReference>
<dbReference type="InterPro" id="IPR036390">
    <property type="entry name" value="WH_DNA-bd_sf"/>
</dbReference>
<evidence type="ECO:0000313" key="20">
    <source>
        <dbReference type="EMBL" id="OYD09852.1"/>
    </source>
</evidence>
<comment type="caution">
    <text evidence="20">The sequence shown here is derived from an EMBL/GenBank/DDBJ whole genome shotgun (WGS) entry which is preliminary data.</text>
</comment>
<dbReference type="GO" id="GO:0006310">
    <property type="term" value="P:DNA recombination"/>
    <property type="evidence" value="ECO:0007669"/>
    <property type="project" value="UniProtKB-UniRule"/>
</dbReference>
<evidence type="ECO:0000259" key="18">
    <source>
        <dbReference type="PROSITE" id="PS51192"/>
    </source>
</evidence>
<dbReference type="InterPro" id="IPR002121">
    <property type="entry name" value="HRDC_dom"/>
</dbReference>
<dbReference type="Pfam" id="PF00270">
    <property type="entry name" value="DEAD"/>
    <property type="match status" value="1"/>
</dbReference>
<dbReference type="SUPFAM" id="SSF46785">
    <property type="entry name" value="Winged helix' DNA-binding domain"/>
    <property type="match status" value="1"/>
</dbReference>
<keyword evidence="14" id="KW-0413">Isomerase</keyword>
<evidence type="ECO:0000256" key="12">
    <source>
        <dbReference type="ARBA" id="ARBA00023172"/>
    </source>
</evidence>
<evidence type="ECO:0000256" key="9">
    <source>
        <dbReference type="ARBA" id="ARBA00022833"/>
    </source>
</evidence>
<dbReference type="EMBL" id="NOWF01000001">
    <property type="protein sequence ID" value="OYD09852.1"/>
    <property type="molecule type" value="Genomic_DNA"/>
</dbReference>
<dbReference type="InterPro" id="IPR029491">
    <property type="entry name" value="Helicase_HTH"/>
</dbReference>
<dbReference type="Pfam" id="PF09382">
    <property type="entry name" value="RQC"/>
    <property type="match status" value="1"/>
</dbReference>
<keyword evidence="9" id="KW-0862">Zinc</keyword>
<evidence type="ECO:0000256" key="4">
    <source>
        <dbReference type="ARBA" id="ARBA00022723"/>
    </source>
</evidence>
<evidence type="ECO:0000259" key="17">
    <source>
        <dbReference type="PROSITE" id="PS50967"/>
    </source>
</evidence>
<dbReference type="Gene3D" id="1.10.150.80">
    <property type="entry name" value="HRDC domain"/>
    <property type="match status" value="1"/>
</dbReference>
<feature type="domain" description="HRDC" evidence="17">
    <location>
        <begin position="529"/>
        <end position="609"/>
    </location>
</feature>
<dbReference type="SMART" id="SM00956">
    <property type="entry name" value="RQC"/>
    <property type="match status" value="1"/>
</dbReference>
<keyword evidence="13" id="KW-0234">DNA repair</keyword>
<dbReference type="GO" id="GO:0043590">
    <property type="term" value="C:bacterial nucleoid"/>
    <property type="evidence" value="ECO:0007669"/>
    <property type="project" value="TreeGrafter"/>
</dbReference>
<comment type="cofactor">
    <cofactor evidence="1">
        <name>Mg(2+)</name>
        <dbReference type="ChEBI" id="CHEBI:18420"/>
    </cofactor>
</comment>
<keyword evidence="10" id="KW-0067">ATP-binding</keyword>
<dbReference type="GO" id="GO:0046872">
    <property type="term" value="F:metal ion binding"/>
    <property type="evidence" value="ECO:0007669"/>
    <property type="project" value="UniProtKB-KW"/>
</dbReference>
<dbReference type="SUPFAM" id="SSF47819">
    <property type="entry name" value="HRDC-like"/>
    <property type="match status" value="1"/>
</dbReference>
<dbReference type="AlphaFoldDB" id="A0A235BCB6"/>
<dbReference type="SMART" id="SM00341">
    <property type="entry name" value="HRDC"/>
    <property type="match status" value="1"/>
</dbReference>
<feature type="domain" description="Helicase C-terminal" evidence="19">
    <location>
        <begin position="235"/>
        <end position="379"/>
    </location>
</feature>
<dbReference type="NCBIfam" id="TIGR01389">
    <property type="entry name" value="recQ"/>
    <property type="match status" value="1"/>
</dbReference>
<dbReference type="InterPro" id="IPR001650">
    <property type="entry name" value="Helicase_C-like"/>
</dbReference>
<keyword evidence="7" id="KW-0378">Hydrolase</keyword>
<dbReference type="SMART" id="SM00487">
    <property type="entry name" value="DEXDc"/>
    <property type="match status" value="1"/>
</dbReference>
<dbReference type="PANTHER" id="PTHR13710">
    <property type="entry name" value="DNA HELICASE RECQ FAMILY MEMBER"/>
    <property type="match status" value="1"/>
</dbReference>
<dbReference type="GO" id="GO:0043138">
    <property type="term" value="F:3'-5' DNA helicase activity"/>
    <property type="evidence" value="ECO:0007669"/>
    <property type="project" value="UniProtKB-EC"/>
</dbReference>
<dbReference type="GO" id="GO:0006260">
    <property type="term" value="P:DNA replication"/>
    <property type="evidence" value="ECO:0007669"/>
    <property type="project" value="InterPro"/>
</dbReference>
<dbReference type="InterPro" id="IPR027417">
    <property type="entry name" value="P-loop_NTPase"/>
</dbReference>
<dbReference type="GO" id="GO:0016787">
    <property type="term" value="F:hydrolase activity"/>
    <property type="evidence" value="ECO:0007669"/>
    <property type="project" value="UniProtKB-KW"/>
</dbReference>
<sequence length="722" mass="82071">MDRRKRNAESKRGDGLSSEKVRQYLQNIYGYRSFRKGQEEIVKNILEGRDTLGVMPTGGGKSICYQIPALMMDGVTLVISPLISLMKDQVDNLQQLGIPAASVNSTLSASETERCLRETSQGAYKLLYVAPERFESPRFQTLLSSLPVSLVTIDEAHCISQWGHDFRPSYRRMAEQIRQLPQHSVIAAFTATATREVRREIVDLLSIGEHDVFVTGFQRKNLSFSVLHGEEKRAFVLRYLRERPEQSGIIYCSTRKEVDHLHQFLLDRGWAAGKYHAGLSEEERRDSQEQFAYDRIQAMVATNAFGMGIDKSNVRFVIHYNMPRNLESYYQEAGRAGRDGEESECTLLFNPRDVHTQRYLIEQSQLPPERKAREHEKLQAIHQYCHTQQCFQHVIIRYFGDSPGETCGKCGNCTDTGEKEDVTVEAQKIFSCIKRMRERFGVSLIAKVLKGSADKRVRELGLTRLPTYGLLKEQTSKEITNRIHRLIADGYLSLTEGTYPVVQLNDQAVEVLKGEQQVLQRVTKRQPQVQVKNELFESLRGLRREISEREQIPPYMIFHDSTLKELSRVCPVEESTMLAVKGIGEQKFQRYGQEFLSFLRSYIEKNGRPLATTVPSSASSSTGSGEASHLTSYRLFLDGESPEAIAAHRNLSTSTVENHLLRCGSEGHSVDWNRLIPEGQEEIIRQKIEEIGAQRLKPLKEALPNEISYTAIKAVIAKGMET</sequence>
<dbReference type="InterPro" id="IPR014001">
    <property type="entry name" value="Helicase_ATP-bd"/>
</dbReference>
<dbReference type="InterPro" id="IPR004589">
    <property type="entry name" value="DNA_helicase_ATP-dep_RecQ"/>
</dbReference>
<dbReference type="GO" id="GO:0006281">
    <property type="term" value="P:DNA repair"/>
    <property type="evidence" value="ECO:0007669"/>
    <property type="project" value="UniProtKB-KW"/>
</dbReference>
<accession>A0A235BCB6</accession>
<dbReference type="PROSITE" id="PS51192">
    <property type="entry name" value="HELICASE_ATP_BIND_1"/>
    <property type="match status" value="1"/>
</dbReference>
<dbReference type="InterPro" id="IPR032284">
    <property type="entry name" value="RecQ_Zn-bd"/>
</dbReference>
<dbReference type="Pfam" id="PF00271">
    <property type="entry name" value="Helicase_C"/>
    <property type="match status" value="1"/>
</dbReference>
<evidence type="ECO:0000256" key="11">
    <source>
        <dbReference type="ARBA" id="ARBA00023125"/>
    </source>
</evidence>
<dbReference type="FunFam" id="3.40.50.300:FF:000296">
    <property type="entry name" value="ATP-dependent DNA helicase RecQ"/>
    <property type="match status" value="1"/>
</dbReference>
<dbReference type="OrthoDB" id="9763310at2"/>
<evidence type="ECO:0000256" key="2">
    <source>
        <dbReference type="ARBA" id="ARBA00001947"/>
    </source>
</evidence>
<evidence type="ECO:0000256" key="6">
    <source>
        <dbReference type="ARBA" id="ARBA00022763"/>
    </source>
</evidence>
<evidence type="ECO:0000256" key="16">
    <source>
        <dbReference type="NCBIfam" id="TIGR01389"/>
    </source>
</evidence>
<gene>
    <name evidence="20" type="primary">recQ</name>
    <name evidence="20" type="ORF">CHM34_02375</name>
</gene>
<dbReference type="CDD" id="cd18794">
    <property type="entry name" value="SF2_C_RecQ"/>
    <property type="match status" value="1"/>
</dbReference>
<dbReference type="Gene3D" id="3.40.50.300">
    <property type="entry name" value="P-loop containing nucleotide triphosphate hydrolases"/>
    <property type="match status" value="2"/>
</dbReference>
<evidence type="ECO:0000256" key="5">
    <source>
        <dbReference type="ARBA" id="ARBA00022741"/>
    </source>
</evidence>
<name>A0A235BCB6_9BACL</name>
<dbReference type="InterPro" id="IPR006293">
    <property type="entry name" value="DNA_helicase_ATP-dep_RecQ_bac"/>
</dbReference>
<dbReference type="GO" id="GO:0003677">
    <property type="term" value="F:DNA binding"/>
    <property type="evidence" value="ECO:0007669"/>
    <property type="project" value="UniProtKB-KW"/>
</dbReference>
<dbReference type="CDD" id="cd17920">
    <property type="entry name" value="DEXHc_RecQ"/>
    <property type="match status" value="1"/>
</dbReference>